<dbReference type="InterPro" id="IPR002397">
    <property type="entry name" value="Cyt_P450_B"/>
</dbReference>
<dbReference type="Proteomes" id="UP001596435">
    <property type="component" value="Unassembled WGS sequence"/>
</dbReference>
<dbReference type="PROSITE" id="PS00086">
    <property type="entry name" value="CYTOCHROME_P450"/>
    <property type="match status" value="1"/>
</dbReference>
<evidence type="ECO:0000313" key="3">
    <source>
        <dbReference type="EMBL" id="MFC7179282.1"/>
    </source>
</evidence>
<feature type="compositionally biased region" description="Pro residues" evidence="2">
    <location>
        <begin position="403"/>
        <end position="426"/>
    </location>
</feature>
<organism evidence="3 4">
    <name type="scientific">Kitasatospora paranensis</name>
    <dbReference type="NCBI Taxonomy" id="258053"/>
    <lineage>
        <taxon>Bacteria</taxon>
        <taxon>Bacillati</taxon>
        <taxon>Actinomycetota</taxon>
        <taxon>Actinomycetes</taxon>
        <taxon>Kitasatosporales</taxon>
        <taxon>Streptomycetaceae</taxon>
        <taxon>Kitasatospora</taxon>
    </lineage>
</organism>
<dbReference type="InterPro" id="IPR017972">
    <property type="entry name" value="Cyt_P450_CS"/>
</dbReference>
<dbReference type="PANTHER" id="PTHR46696:SF1">
    <property type="entry name" value="CYTOCHROME P450 YJIB-RELATED"/>
    <property type="match status" value="1"/>
</dbReference>
<comment type="caution">
    <text evidence="3">The sequence shown here is derived from an EMBL/GenBank/DDBJ whole genome shotgun (WGS) entry which is preliminary data.</text>
</comment>
<protein>
    <submittedName>
        <fullName evidence="3">Cytochrome P450</fullName>
    </submittedName>
</protein>
<comment type="similarity">
    <text evidence="1">Belongs to the cytochrome P450 family.</text>
</comment>
<dbReference type="PRINTS" id="PR00359">
    <property type="entry name" value="BP450"/>
</dbReference>
<feature type="non-terminal residue" evidence="3">
    <location>
        <position position="426"/>
    </location>
</feature>
<proteinExistence type="inferred from homology"/>
<evidence type="ECO:0000256" key="1">
    <source>
        <dbReference type="ARBA" id="ARBA00010617"/>
    </source>
</evidence>
<dbReference type="SUPFAM" id="SSF48264">
    <property type="entry name" value="Cytochrome P450"/>
    <property type="match status" value="1"/>
</dbReference>
<reference evidence="4" key="1">
    <citation type="journal article" date="2019" name="Int. J. Syst. Evol. Microbiol.">
        <title>The Global Catalogue of Microorganisms (GCM) 10K type strain sequencing project: providing services to taxonomists for standard genome sequencing and annotation.</title>
        <authorList>
            <consortium name="The Broad Institute Genomics Platform"/>
            <consortium name="The Broad Institute Genome Sequencing Center for Infectious Disease"/>
            <person name="Wu L."/>
            <person name="Ma J."/>
        </authorList>
    </citation>
    <scope>NUCLEOTIDE SEQUENCE [LARGE SCALE GENOMIC DNA]</scope>
    <source>
        <strain evidence="4">CGMCC 1.12859</strain>
    </source>
</reference>
<sequence length="426" mass="46477">MTPLYGPLAESDPMGLYEQLRAQHGPVAPVLLDGEVPAWLVLGYRENVEVTRAPSRFSRDPRLWRDWQQGMIAEDSPLLPMMGWRPDCVSADGPEHQRLRAALTESLAQFDRRGIRRHVQRYANQLIDGFCADGSTELLSRYAQHVPMLVLTHLFGLPEEDGPGLVEAAAALIKGTEKAVAGNQFILDTLEQLVKDKKTAPGRDFATALISHQAGLTDDEVQHHLRLVMLATNETTTNLIVNTLRMVLTDPRFHASLTGGLLTIAEAVEQVLWDEPPLMVCPGRWATSDTELAGQQIKAGDLLLLGLAAGNVDPAVRPDPAARLHGNRSHLAFSRGPHECPGQDVGRAITDAAVETLLNRLPDIHLAVTDDELRWTSSSWARHLNALPVAFARRSPDEGRPQPARPARPAPSTPEPPAPVGAAPTP</sequence>
<keyword evidence="4" id="KW-1185">Reference proteome</keyword>
<dbReference type="InterPro" id="IPR036396">
    <property type="entry name" value="Cyt_P450_sf"/>
</dbReference>
<dbReference type="EMBL" id="JBHTAJ010000009">
    <property type="protein sequence ID" value="MFC7179282.1"/>
    <property type="molecule type" value="Genomic_DNA"/>
</dbReference>
<gene>
    <name evidence="3" type="ORF">ACFQMG_06855</name>
</gene>
<feature type="region of interest" description="Disordered" evidence="2">
    <location>
        <begin position="393"/>
        <end position="426"/>
    </location>
</feature>
<dbReference type="PANTHER" id="PTHR46696">
    <property type="entry name" value="P450, PUTATIVE (EUROFUNG)-RELATED"/>
    <property type="match status" value="1"/>
</dbReference>
<dbReference type="CDD" id="cd20623">
    <property type="entry name" value="CYP_unk"/>
    <property type="match status" value="1"/>
</dbReference>
<evidence type="ECO:0000313" key="4">
    <source>
        <dbReference type="Proteomes" id="UP001596435"/>
    </source>
</evidence>
<accession>A0ABW2FTC2</accession>
<dbReference type="Gene3D" id="1.10.630.10">
    <property type="entry name" value="Cytochrome P450"/>
    <property type="match status" value="1"/>
</dbReference>
<name>A0ABW2FTC2_9ACTN</name>
<evidence type="ECO:0000256" key="2">
    <source>
        <dbReference type="SAM" id="MobiDB-lite"/>
    </source>
</evidence>